<reference evidence="3" key="1">
    <citation type="submission" date="2019-06" db="EMBL/GenBank/DDBJ databases">
        <authorList>
            <person name="Deangelis K."/>
            <person name="Huntemann M."/>
            <person name="Clum A."/>
            <person name="Pillay M."/>
            <person name="Palaniappan K."/>
            <person name="Varghese N."/>
            <person name="Mikhailova N."/>
            <person name="Stamatis D."/>
            <person name="Reddy T."/>
            <person name="Daum C."/>
            <person name="Shapiro N."/>
            <person name="Ivanova N."/>
            <person name="Kyrpides N."/>
            <person name="Woyke T."/>
        </authorList>
    </citation>
    <scope>NUCLEOTIDE SEQUENCE [LARGE SCALE GENOMIC DNA]</scope>
    <source>
        <strain evidence="3">128R</strain>
    </source>
</reference>
<proteinExistence type="inferred from homology"/>
<reference evidence="3" key="2">
    <citation type="submission" date="2019-08" db="EMBL/GenBank/DDBJ databases">
        <title>Investigation of anaerobic lignin degradation for improved lignocellulosic biofuels.</title>
        <authorList>
            <person name="Deangelis K.PhD."/>
        </authorList>
    </citation>
    <scope>NUCLEOTIDE SEQUENCE [LARGE SCALE GENOMIC DNA]</scope>
    <source>
        <strain evidence="3">128R</strain>
    </source>
</reference>
<dbReference type="AlphaFoldDB" id="A0A559SGW6"/>
<protein>
    <submittedName>
        <fullName evidence="3">N-6 DNA methylase</fullName>
    </submittedName>
</protein>
<keyword evidence="3" id="KW-0489">Methyltransferase</keyword>
<dbReference type="InterPro" id="IPR003356">
    <property type="entry name" value="DNA_methylase_A-5"/>
</dbReference>
<sequence length="256" mass="29012">MTQLTLEMALPEATPCKPAHTGQNGYDHYHRDFVRLFSDIARYHHRHEVFRDFVEMASIAVQNAFLRSPELEQEYLTIAGRYQPDDVKRMAHLLACLTGALECQPGDFLGQIFMDLEIGSAHMGQFFTPYHLSQLMARLTASNAREQLKHKPFITLHEPAAGAGSMVIAFAEVMAEQGINYQDKLFVSCMDIDPVAAHMCYLQLSYLGIPAEVVIGNSLTLDVRRTYRTPLWYVGGWQERLGTTDAIDSLRRFLRG</sequence>
<accession>A0A559SGW6</accession>
<dbReference type="InterPro" id="IPR029063">
    <property type="entry name" value="SAM-dependent_MTases_sf"/>
</dbReference>
<dbReference type="SUPFAM" id="SSF53335">
    <property type="entry name" value="S-adenosyl-L-methionine-dependent methyltransferases"/>
    <property type="match status" value="1"/>
</dbReference>
<dbReference type="GO" id="GO:0003677">
    <property type="term" value="F:DNA binding"/>
    <property type="evidence" value="ECO:0007669"/>
    <property type="project" value="InterPro"/>
</dbReference>
<comment type="caution">
    <text evidence="3">The sequence shown here is derived from an EMBL/GenBank/DDBJ whole genome shotgun (WGS) entry which is preliminary data.</text>
</comment>
<evidence type="ECO:0000259" key="2">
    <source>
        <dbReference type="Pfam" id="PF02384"/>
    </source>
</evidence>
<dbReference type="Pfam" id="PF02384">
    <property type="entry name" value="N6_Mtase"/>
    <property type="match status" value="1"/>
</dbReference>
<keyword evidence="3" id="KW-0808">Transferase</keyword>
<dbReference type="Gene3D" id="3.40.50.150">
    <property type="entry name" value="Vaccinia Virus protein VP39"/>
    <property type="match status" value="1"/>
</dbReference>
<evidence type="ECO:0000313" key="3">
    <source>
        <dbReference type="EMBL" id="TVZ61583.1"/>
    </source>
</evidence>
<feature type="domain" description="DNA methylase adenine-specific" evidence="2">
    <location>
        <begin position="122"/>
        <end position="222"/>
    </location>
</feature>
<dbReference type="GO" id="GO:0032259">
    <property type="term" value="P:methylation"/>
    <property type="evidence" value="ECO:0007669"/>
    <property type="project" value="UniProtKB-KW"/>
</dbReference>
<dbReference type="PRINTS" id="PR00507">
    <property type="entry name" value="N12N6MTFRASE"/>
</dbReference>
<gene>
    <name evidence="3" type="ORF">FHU10_5279</name>
</gene>
<evidence type="ECO:0000256" key="1">
    <source>
        <dbReference type="ARBA" id="ARBA00006594"/>
    </source>
</evidence>
<comment type="similarity">
    <text evidence="1">Belongs to the N(4)/N(6)-methyltransferase family.</text>
</comment>
<dbReference type="GO" id="GO:0008170">
    <property type="term" value="F:N-methyltransferase activity"/>
    <property type="evidence" value="ECO:0007669"/>
    <property type="project" value="InterPro"/>
</dbReference>
<name>A0A559SGW6_SERFO</name>
<organism evidence="3">
    <name type="scientific">Serratia fonticola</name>
    <dbReference type="NCBI Taxonomy" id="47917"/>
    <lineage>
        <taxon>Bacteria</taxon>
        <taxon>Pseudomonadati</taxon>
        <taxon>Pseudomonadota</taxon>
        <taxon>Gammaproteobacteria</taxon>
        <taxon>Enterobacterales</taxon>
        <taxon>Yersiniaceae</taxon>
        <taxon>Serratia</taxon>
    </lineage>
</organism>
<dbReference type="EMBL" id="VISQ01000002">
    <property type="protein sequence ID" value="TVZ61583.1"/>
    <property type="molecule type" value="Genomic_DNA"/>
</dbReference>